<name>A0A921LSE7_9ACTN</name>
<dbReference type="InterPro" id="IPR050188">
    <property type="entry name" value="RluA_PseudoU_synthase"/>
</dbReference>
<evidence type="ECO:0000256" key="3">
    <source>
        <dbReference type="ARBA" id="ARBA00031870"/>
    </source>
</evidence>
<dbReference type="EMBL" id="DYVF01000013">
    <property type="protein sequence ID" value="HJG30088.1"/>
    <property type="molecule type" value="Genomic_DNA"/>
</dbReference>
<dbReference type="InterPro" id="IPR006224">
    <property type="entry name" value="PsdUridine_synth_RluA-like_CS"/>
</dbReference>
<dbReference type="AlphaFoldDB" id="A0A921LSE7"/>
<evidence type="ECO:0000256" key="1">
    <source>
        <dbReference type="ARBA" id="ARBA00000073"/>
    </source>
</evidence>
<comment type="similarity">
    <text evidence="2">Belongs to the pseudouridine synthase RluA family.</text>
</comment>
<sequence length="221" mass="24616">MPRLDAPSVLFESPTLIAVDKPAGIIVHGDGTGAQTLTDQVRSLLELRGAEADRVAARDLQCLQRLDRETTGIVLFSKSKATQGIYDRMVAEHAFEKRYQTLVEGAPAWRERTFTWPIGRDRHDARRMRVSRTGKAAVTHATVARELKQGKRVRTLLNVAIETGRKHQIRVHLAHAGSPIVGDQLYGRFDPAGLKLHACRLTFDDPISCEHIDIRSSAPWA</sequence>
<dbReference type="PANTHER" id="PTHR21600">
    <property type="entry name" value="MITOCHONDRIAL RNA PSEUDOURIDINE SYNTHASE"/>
    <property type="match status" value="1"/>
</dbReference>
<organism evidence="6 7">
    <name type="scientific">Collinsella ihumii</name>
    <dbReference type="NCBI Taxonomy" id="1720204"/>
    <lineage>
        <taxon>Bacteria</taxon>
        <taxon>Bacillati</taxon>
        <taxon>Actinomycetota</taxon>
        <taxon>Coriobacteriia</taxon>
        <taxon>Coriobacteriales</taxon>
        <taxon>Coriobacteriaceae</taxon>
        <taxon>Collinsella</taxon>
    </lineage>
</organism>
<evidence type="ECO:0000256" key="4">
    <source>
        <dbReference type="ARBA" id="ARBA00033164"/>
    </source>
</evidence>
<gene>
    <name evidence="6" type="ORF">K8U80_01695</name>
</gene>
<dbReference type="Proteomes" id="UP000746751">
    <property type="component" value="Unassembled WGS sequence"/>
</dbReference>
<evidence type="ECO:0000313" key="6">
    <source>
        <dbReference type="EMBL" id="HJG30088.1"/>
    </source>
</evidence>
<accession>A0A921LSE7</accession>
<dbReference type="GO" id="GO:0000455">
    <property type="term" value="P:enzyme-directed rRNA pseudouridine synthesis"/>
    <property type="evidence" value="ECO:0007669"/>
    <property type="project" value="TreeGrafter"/>
</dbReference>
<dbReference type="GO" id="GO:0009982">
    <property type="term" value="F:pseudouridine synthase activity"/>
    <property type="evidence" value="ECO:0007669"/>
    <property type="project" value="InterPro"/>
</dbReference>
<dbReference type="PROSITE" id="PS01129">
    <property type="entry name" value="PSI_RLU"/>
    <property type="match status" value="1"/>
</dbReference>
<feature type="domain" description="Pseudouridine synthase RsuA/RluA-like" evidence="5">
    <location>
        <begin position="16"/>
        <end position="175"/>
    </location>
</feature>
<dbReference type="GO" id="GO:0140098">
    <property type="term" value="F:catalytic activity, acting on RNA"/>
    <property type="evidence" value="ECO:0007669"/>
    <property type="project" value="UniProtKB-ARBA"/>
</dbReference>
<dbReference type="GO" id="GO:0003723">
    <property type="term" value="F:RNA binding"/>
    <property type="evidence" value="ECO:0007669"/>
    <property type="project" value="InterPro"/>
</dbReference>
<dbReference type="CDD" id="cd02869">
    <property type="entry name" value="PseudoU_synth_RluA_like"/>
    <property type="match status" value="1"/>
</dbReference>
<comment type="caution">
    <text evidence="6">The sequence shown here is derived from an EMBL/GenBank/DDBJ whole genome shotgun (WGS) entry which is preliminary data.</text>
</comment>
<dbReference type="InterPro" id="IPR006145">
    <property type="entry name" value="PsdUridine_synth_RsuA/RluA"/>
</dbReference>
<evidence type="ECO:0000256" key="2">
    <source>
        <dbReference type="ARBA" id="ARBA00010876"/>
    </source>
</evidence>
<dbReference type="Gene3D" id="3.30.2350.10">
    <property type="entry name" value="Pseudouridine synthase"/>
    <property type="match status" value="1"/>
</dbReference>
<dbReference type="InterPro" id="IPR020103">
    <property type="entry name" value="PsdUridine_synth_cat_dom_sf"/>
</dbReference>
<reference evidence="6" key="1">
    <citation type="journal article" date="2021" name="PeerJ">
        <title>Extensive microbial diversity within the chicken gut microbiome revealed by metagenomics and culture.</title>
        <authorList>
            <person name="Gilroy R."/>
            <person name="Ravi A."/>
            <person name="Getino M."/>
            <person name="Pursley I."/>
            <person name="Horton D.L."/>
            <person name="Alikhan N.F."/>
            <person name="Baker D."/>
            <person name="Gharbi K."/>
            <person name="Hall N."/>
            <person name="Watson M."/>
            <person name="Adriaenssens E.M."/>
            <person name="Foster-Nyarko E."/>
            <person name="Jarju S."/>
            <person name="Secka A."/>
            <person name="Antonio M."/>
            <person name="Oren A."/>
            <person name="Chaudhuri R.R."/>
            <person name="La Ragione R."/>
            <person name="Hildebrand F."/>
            <person name="Pallen M.J."/>
        </authorList>
    </citation>
    <scope>NUCLEOTIDE SEQUENCE</scope>
    <source>
        <strain evidence="6">ChiGjej2B2-7701</strain>
    </source>
</reference>
<proteinExistence type="inferred from homology"/>
<dbReference type="PANTHER" id="PTHR21600:SF87">
    <property type="entry name" value="RNA PSEUDOURIDYLATE SYNTHASE DOMAIN-CONTAINING PROTEIN 1"/>
    <property type="match status" value="1"/>
</dbReference>
<protein>
    <recommendedName>
        <fullName evidence="3">RNA pseudouridylate synthase</fullName>
    </recommendedName>
    <alternativeName>
        <fullName evidence="4">RNA-uridine isomerase</fullName>
    </alternativeName>
</protein>
<reference evidence="6" key="2">
    <citation type="submission" date="2021-09" db="EMBL/GenBank/DDBJ databases">
        <authorList>
            <person name="Gilroy R."/>
        </authorList>
    </citation>
    <scope>NUCLEOTIDE SEQUENCE</scope>
    <source>
        <strain evidence="6">ChiGjej2B2-7701</strain>
    </source>
</reference>
<evidence type="ECO:0000259" key="5">
    <source>
        <dbReference type="Pfam" id="PF00849"/>
    </source>
</evidence>
<dbReference type="SUPFAM" id="SSF55120">
    <property type="entry name" value="Pseudouridine synthase"/>
    <property type="match status" value="1"/>
</dbReference>
<comment type="catalytic activity">
    <reaction evidence="1">
        <text>a uridine in RNA = a pseudouridine in RNA</text>
        <dbReference type="Rhea" id="RHEA:48348"/>
        <dbReference type="Rhea" id="RHEA-COMP:12068"/>
        <dbReference type="Rhea" id="RHEA-COMP:12069"/>
        <dbReference type="ChEBI" id="CHEBI:65314"/>
        <dbReference type="ChEBI" id="CHEBI:65315"/>
    </reaction>
</comment>
<evidence type="ECO:0000313" key="7">
    <source>
        <dbReference type="Proteomes" id="UP000746751"/>
    </source>
</evidence>
<dbReference type="Pfam" id="PF00849">
    <property type="entry name" value="PseudoU_synth_2"/>
    <property type="match status" value="1"/>
</dbReference>